<dbReference type="RefSeq" id="WP_392394911.1">
    <property type="nucleotide sequence ID" value="NZ_JAURTK010000006.1"/>
</dbReference>
<gene>
    <name evidence="1" type="ORF">J2793_005098</name>
</gene>
<dbReference type="Proteomes" id="UP001229486">
    <property type="component" value="Unassembled WGS sequence"/>
</dbReference>
<accession>A0AB73IIW5</accession>
<dbReference type="AlphaFoldDB" id="A0AB73IIW5"/>
<evidence type="ECO:0000313" key="1">
    <source>
        <dbReference type="EMBL" id="MDP9649631.1"/>
    </source>
</evidence>
<evidence type="ECO:0000313" key="2">
    <source>
        <dbReference type="Proteomes" id="UP001229486"/>
    </source>
</evidence>
<dbReference type="Gene3D" id="3.40.50.1980">
    <property type="entry name" value="Nitrogenase molybdenum iron protein domain"/>
    <property type="match status" value="1"/>
</dbReference>
<organism evidence="1 2">
    <name type="scientific">Paraburkholderia caledonica</name>
    <dbReference type="NCBI Taxonomy" id="134536"/>
    <lineage>
        <taxon>Bacteria</taxon>
        <taxon>Pseudomonadati</taxon>
        <taxon>Pseudomonadota</taxon>
        <taxon>Betaproteobacteria</taxon>
        <taxon>Burkholderiales</taxon>
        <taxon>Burkholderiaceae</taxon>
        <taxon>Paraburkholderia</taxon>
    </lineage>
</organism>
<dbReference type="SUPFAM" id="SSF53807">
    <property type="entry name" value="Helical backbone' metal receptor"/>
    <property type="match status" value="1"/>
</dbReference>
<sequence length="257" mass="28113">MSQAPYITETLDWLGEGDCIVGVSSFDTRKDLPQTGGLIDPDYAAIGALHPDLVFLPEHVAPANVRPLPAVWESEPFRNTRVVHVFGFQSVDQIVANIFTIASALGLDDAAARRDVLRRQFDDKFAALSARQRINGNVAVLTNCTNSPAIIGRDSFINDALGKAGFQVTPVPKTVVVREGDMVAQLRQYWDENRIAAVILLGDKLRPNCIRSAEARQMPIYPVGSDTLYSPSPRLLDDLDRVAQAIDRETAESVGSQ</sequence>
<reference evidence="1" key="1">
    <citation type="submission" date="2023-07" db="EMBL/GenBank/DDBJ databases">
        <title>Sorghum-associated microbial communities from plants grown in Nebraska, USA.</title>
        <authorList>
            <person name="Schachtman D."/>
        </authorList>
    </citation>
    <scope>NUCLEOTIDE SEQUENCE</scope>
    <source>
        <strain evidence="1">DS1061</strain>
    </source>
</reference>
<protein>
    <submittedName>
        <fullName evidence="1">Iron complex transport system substrate-binding protein</fullName>
    </submittedName>
</protein>
<proteinExistence type="predicted"/>
<name>A0AB73IIW5_9BURK</name>
<dbReference type="EMBL" id="JAURTK010000006">
    <property type="protein sequence ID" value="MDP9649631.1"/>
    <property type="molecule type" value="Genomic_DNA"/>
</dbReference>
<comment type="caution">
    <text evidence="1">The sequence shown here is derived from an EMBL/GenBank/DDBJ whole genome shotgun (WGS) entry which is preliminary data.</text>
</comment>